<evidence type="ECO:0000313" key="3">
    <source>
        <dbReference type="EMBL" id="UOO96470.1"/>
    </source>
</evidence>
<reference evidence="2" key="1">
    <citation type="journal article" date="2014" name="Int. J. Syst. Evol. Microbiol.">
        <title>Complete genome sequence of Corynebacterium casei LMG S-19264T (=DSM 44701T), isolated from a smear-ripened cheese.</title>
        <authorList>
            <consortium name="US DOE Joint Genome Institute (JGI-PGF)"/>
            <person name="Walter F."/>
            <person name="Albersmeier A."/>
            <person name="Kalinowski J."/>
            <person name="Ruckert C."/>
        </authorList>
    </citation>
    <scope>NUCLEOTIDE SEQUENCE</scope>
    <source>
        <strain evidence="2">JCM 12289</strain>
    </source>
</reference>
<dbReference type="AlphaFoldDB" id="A0AAV3SIV8"/>
<dbReference type="PANTHER" id="PTHR42241:SF2">
    <property type="entry name" value="HYPOTHETICAL MEMBRANE PROTEIN, CONSERVED, DUF998 FAMILY"/>
    <property type="match status" value="1"/>
</dbReference>
<keyword evidence="4" id="KW-1185">Reference proteome</keyword>
<dbReference type="InterPro" id="IPR009339">
    <property type="entry name" value="DUF998"/>
</dbReference>
<feature type="transmembrane region" description="Helical" evidence="1">
    <location>
        <begin position="62"/>
        <end position="81"/>
    </location>
</feature>
<feature type="transmembrane region" description="Helical" evidence="1">
    <location>
        <begin position="174"/>
        <end position="194"/>
    </location>
</feature>
<gene>
    <name evidence="2" type="ORF">GCM10008985_27900</name>
    <name evidence="3" type="ORF">MUK72_07130</name>
</gene>
<accession>A0AAV3SIV8</accession>
<reference evidence="2" key="3">
    <citation type="submission" date="2023-12" db="EMBL/GenBank/DDBJ databases">
        <authorList>
            <person name="Sun Q."/>
            <person name="Inoue M."/>
        </authorList>
    </citation>
    <scope>NUCLEOTIDE SEQUENCE</scope>
    <source>
        <strain evidence="2">JCM 12289</strain>
    </source>
</reference>
<name>A0AAV3SIV8_HALDO</name>
<dbReference type="EMBL" id="BAAADN010000043">
    <property type="protein sequence ID" value="GAA0469255.1"/>
    <property type="molecule type" value="Genomic_DNA"/>
</dbReference>
<feature type="transmembrane region" description="Helical" evidence="1">
    <location>
        <begin position="16"/>
        <end position="42"/>
    </location>
</feature>
<keyword evidence="1" id="KW-1133">Transmembrane helix</keyword>
<dbReference type="Proteomes" id="UP001500962">
    <property type="component" value="Unassembled WGS sequence"/>
</dbReference>
<organism evidence="2 5">
    <name type="scientific">Halococcus dombrowskii</name>
    <dbReference type="NCBI Taxonomy" id="179637"/>
    <lineage>
        <taxon>Archaea</taxon>
        <taxon>Methanobacteriati</taxon>
        <taxon>Methanobacteriota</taxon>
        <taxon>Stenosarchaea group</taxon>
        <taxon>Halobacteria</taxon>
        <taxon>Halobacteriales</taxon>
        <taxon>Halococcaceae</taxon>
        <taxon>Halococcus</taxon>
    </lineage>
</organism>
<dbReference type="Pfam" id="PF06197">
    <property type="entry name" value="DUF998"/>
    <property type="match status" value="1"/>
</dbReference>
<protein>
    <submittedName>
        <fullName evidence="3">DUF998 domain-containing protein</fullName>
    </submittedName>
</protein>
<feature type="transmembrane region" description="Helical" evidence="1">
    <location>
        <begin position="118"/>
        <end position="137"/>
    </location>
</feature>
<evidence type="ECO:0000256" key="1">
    <source>
        <dbReference type="SAM" id="Phobius"/>
    </source>
</evidence>
<evidence type="ECO:0000313" key="5">
    <source>
        <dbReference type="Proteomes" id="UP001500962"/>
    </source>
</evidence>
<keyword evidence="1" id="KW-0472">Membrane</keyword>
<dbReference type="PANTHER" id="PTHR42241">
    <property type="entry name" value="HYPOTHETICAL MEMBRANE PROTEIN, CONSERVED, DUF998 FAMILY"/>
    <property type="match status" value="1"/>
</dbReference>
<proteinExistence type="predicted"/>
<dbReference type="GeneID" id="71761608"/>
<feature type="transmembrane region" description="Helical" evidence="1">
    <location>
        <begin position="149"/>
        <end position="168"/>
    </location>
</feature>
<evidence type="ECO:0000313" key="2">
    <source>
        <dbReference type="EMBL" id="GAA0469255.1"/>
    </source>
</evidence>
<dbReference type="RefSeq" id="WP_244705200.1">
    <property type="nucleotide sequence ID" value="NZ_BAAADN010000043.1"/>
</dbReference>
<reference evidence="3" key="2">
    <citation type="submission" date="2022-04" db="EMBL/GenBank/DDBJ databases">
        <title>Sequencing and genomic assembly of Halococcus dombrowskii.</title>
        <authorList>
            <person name="Lim S.W."/>
            <person name="MacLea K.S."/>
        </authorList>
    </citation>
    <scope>NUCLEOTIDE SEQUENCE</scope>
    <source>
        <strain evidence="3">H4</strain>
    </source>
</reference>
<evidence type="ECO:0000313" key="4">
    <source>
        <dbReference type="Proteomes" id="UP000830542"/>
    </source>
</evidence>
<dbReference type="KEGG" id="hdo:MUK72_07130"/>
<dbReference type="EMBL" id="CP095005">
    <property type="protein sequence ID" value="UOO96470.1"/>
    <property type="molecule type" value="Genomic_DNA"/>
</dbReference>
<feature type="transmembrane region" description="Helical" evidence="1">
    <location>
        <begin position="88"/>
        <end position="112"/>
    </location>
</feature>
<keyword evidence="1" id="KW-0812">Transmembrane</keyword>
<sequence length="197" mass="19968">MTNSSEPTPSTRANRIAAAFGVLSIVVALGAITAAIALSTRFSFSTSALSDLGRASWASTAVFNYGLLLSGVLALPFAVVLSRNARTLLQAAGSLAFALAAVCLSSIGVFALPAPEHGLVAVGFFLAFTVAFVFDGVGDVRIGARARGLATLGLALVHVLGWVVWLGAGTPGGLALPELVGSACLSVWVLATAARLW</sequence>
<dbReference type="Proteomes" id="UP000830542">
    <property type="component" value="Chromosome"/>
</dbReference>